<dbReference type="NCBIfam" id="TIGR00613">
    <property type="entry name" value="reco"/>
    <property type="match status" value="1"/>
</dbReference>
<dbReference type="eggNOG" id="COG1381">
    <property type="taxonomic scope" value="Bacteria"/>
</dbReference>
<dbReference type="Proteomes" id="UP000007719">
    <property type="component" value="Chromosome"/>
</dbReference>
<gene>
    <name evidence="4" type="primary">recO</name>
    <name evidence="6" type="ordered locus">Dtur_1321</name>
</gene>
<keyword evidence="3 4" id="KW-0234">DNA repair</keyword>
<evidence type="ECO:0000313" key="6">
    <source>
        <dbReference type="EMBL" id="ACK42595.1"/>
    </source>
</evidence>
<proteinExistence type="inferred from homology"/>
<dbReference type="PANTHER" id="PTHR33991:SF1">
    <property type="entry name" value="DNA REPAIR PROTEIN RECO"/>
    <property type="match status" value="1"/>
</dbReference>
<dbReference type="KEGG" id="dtu:Dtur_1321"/>
<evidence type="ECO:0000259" key="5">
    <source>
        <dbReference type="Pfam" id="PF11967"/>
    </source>
</evidence>
<dbReference type="PANTHER" id="PTHR33991">
    <property type="entry name" value="DNA REPAIR PROTEIN RECO"/>
    <property type="match status" value="1"/>
</dbReference>
<dbReference type="OrthoDB" id="9813070at2"/>
<dbReference type="STRING" id="515635.Dtur_1321"/>
<dbReference type="InterPro" id="IPR003717">
    <property type="entry name" value="RecO"/>
</dbReference>
<keyword evidence="2 4" id="KW-0233">DNA recombination</keyword>
<dbReference type="Gene3D" id="2.40.50.140">
    <property type="entry name" value="Nucleic acid-binding proteins"/>
    <property type="match status" value="1"/>
</dbReference>
<comment type="similarity">
    <text evidence="4">Belongs to the RecO family.</text>
</comment>
<organism evidence="6 7">
    <name type="scientific">Dictyoglomus turgidum (strain DSM 6724 / Z-1310)</name>
    <dbReference type="NCBI Taxonomy" id="515635"/>
    <lineage>
        <taxon>Bacteria</taxon>
        <taxon>Pseudomonadati</taxon>
        <taxon>Dictyoglomota</taxon>
        <taxon>Dictyoglomia</taxon>
        <taxon>Dictyoglomales</taxon>
        <taxon>Dictyoglomaceae</taxon>
        <taxon>Dictyoglomus</taxon>
    </lineage>
</organism>
<comment type="function">
    <text evidence="4">Involved in DNA repair and RecF pathway recombination.</text>
</comment>
<dbReference type="SUPFAM" id="SSF50249">
    <property type="entry name" value="Nucleic acid-binding proteins"/>
    <property type="match status" value="1"/>
</dbReference>
<reference evidence="7" key="1">
    <citation type="journal article" date="2016" name="Front. Microbiol.">
        <title>The complete genome sequence of hyperthermophile Dictyoglomus turgidum DSM 6724 reveals a specialized carbohydrate fermentor.</title>
        <authorList>
            <person name="Brumm P.J."/>
            <person name="Gowda K."/>
            <person name="Robb F.T."/>
            <person name="Mead D.A."/>
        </authorList>
    </citation>
    <scope>NUCLEOTIDE SEQUENCE [LARGE SCALE GENOMIC DNA]</scope>
    <source>
        <strain evidence="7">DSM 6724 / Z-1310</strain>
    </source>
</reference>
<dbReference type="EnsemblBacteria" id="ACK42595">
    <property type="protein sequence ID" value="ACK42595"/>
    <property type="gene ID" value="Dtur_1321"/>
</dbReference>
<dbReference type="SUPFAM" id="SSF57863">
    <property type="entry name" value="ArfGap/RecO-like zinc finger"/>
    <property type="match status" value="1"/>
</dbReference>
<accession>B8E0F0</accession>
<dbReference type="EMBL" id="CP001251">
    <property type="protein sequence ID" value="ACK42595.1"/>
    <property type="molecule type" value="Genomic_DNA"/>
</dbReference>
<evidence type="ECO:0000313" key="7">
    <source>
        <dbReference type="Proteomes" id="UP000007719"/>
    </source>
</evidence>
<protein>
    <recommendedName>
        <fullName evidence="4">DNA repair protein RecO</fullName>
    </recommendedName>
    <alternativeName>
        <fullName evidence="4">Recombination protein O</fullName>
    </alternativeName>
</protein>
<dbReference type="GO" id="GO:0043590">
    <property type="term" value="C:bacterial nucleoid"/>
    <property type="evidence" value="ECO:0000318"/>
    <property type="project" value="GO_Central"/>
</dbReference>
<name>B8E0F0_DICTD</name>
<evidence type="ECO:0000256" key="4">
    <source>
        <dbReference type="HAMAP-Rule" id="MF_00201"/>
    </source>
</evidence>
<dbReference type="GO" id="GO:0006302">
    <property type="term" value="P:double-strand break repair"/>
    <property type="evidence" value="ECO:0000318"/>
    <property type="project" value="GO_Central"/>
</dbReference>
<evidence type="ECO:0000256" key="3">
    <source>
        <dbReference type="ARBA" id="ARBA00023204"/>
    </source>
</evidence>
<dbReference type="InterPro" id="IPR012340">
    <property type="entry name" value="NA-bd_OB-fold"/>
</dbReference>
<dbReference type="Pfam" id="PF11967">
    <property type="entry name" value="RecO_N"/>
    <property type="match status" value="1"/>
</dbReference>
<dbReference type="AlphaFoldDB" id="B8E0F0"/>
<dbReference type="InterPro" id="IPR037278">
    <property type="entry name" value="ARFGAP/RecO"/>
</dbReference>
<dbReference type="GO" id="GO:0006310">
    <property type="term" value="P:DNA recombination"/>
    <property type="evidence" value="ECO:0007669"/>
    <property type="project" value="UniProtKB-UniRule"/>
</dbReference>
<dbReference type="InterPro" id="IPR022572">
    <property type="entry name" value="DNA_rep/recomb_RecO_N"/>
</dbReference>
<evidence type="ECO:0000256" key="2">
    <source>
        <dbReference type="ARBA" id="ARBA00023172"/>
    </source>
</evidence>
<dbReference type="RefSeq" id="WP_012583677.1">
    <property type="nucleotide sequence ID" value="NC_011661.1"/>
</dbReference>
<dbReference type="HAMAP" id="MF_00201">
    <property type="entry name" value="RecO"/>
    <property type="match status" value="1"/>
</dbReference>
<keyword evidence="7" id="KW-1185">Reference proteome</keyword>
<sequence>MGLENRYYYEEGIILFKKKVGEGDLLLTIYGKEKGKFLAIARGALKIKNRLRGKVNIFSIGKGYFVKRREVDLLIFWDSYEKFFEIIKDVDKFIILSKYLKKADKFIPLEVKDLEIYEYLYKFLKNWNLINKYSGDVFLIKLLQKLGYISKVELKCKGCDKDLLKDEYVYFDLDNRKIYCEDCRTLKSLKIKSEEVIKFNEILDRTFDELIMGETGFSDKIFNLIDRMIERIEQEV</sequence>
<dbReference type="InParanoid" id="B8E0F0"/>
<evidence type="ECO:0000256" key="1">
    <source>
        <dbReference type="ARBA" id="ARBA00022763"/>
    </source>
</evidence>
<dbReference type="HOGENOM" id="CLU_1173926_0_0_0"/>
<feature type="domain" description="DNA replication/recombination mediator RecO N-terminal" evidence="5">
    <location>
        <begin position="10"/>
        <end position="71"/>
    </location>
</feature>
<keyword evidence="1 4" id="KW-0227">DNA damage</keyword>